<dbReference type="GO" id="GO:0003729">
    <property type="term" value="F:mRNA binding"/>
    <property type="evidence" value="ECO:0007669"/>
    <property type="project" value="TreeGrafter"/>
</dbReference>
<evidence type="ECO:0000256" key="2">
    <source>
        <dbReference type="ARBA" id="ARBA00022980"/>
    </source>
</evidence>
<keyword evidence="2 4" id="KW-0689">Ribosomal protein</keyword>
<evidence type="ECO:0000256" key="4">
    <source>
        <dbReference type="RuleBase" id="RU363128"/>
    </source>
</evidence>
<gene>
    <name evidence="6" type="primary">rps-26</name>
    <name evidence="6" type="ORF">T07_1893</name>
</gene>
<evidence type="ECO:0000256" key="5">
    <source>
        <dbReference type="SAM" id="MobiDB-lite"/>
    </source>
</evidence>
<dbReference type="OrthoDB" id="10262653at2759"/>
<protein>
    <recommendedName>
        <fullName evidence="4">40S ribosomal protein S26</fullName>
    </recommendedName>
</protein>
<dbReference type="FunFam" id="3.30.1740.20:FF:000001">
    <property type="entry name" value="40S ribosomal protein S26"/>
    <property type="match status" value="1"/>
</dbReference>
<evidence type="ECO:0000313" key="6">
    <source>
        <dbReference type="EMBL" id="KRX23347.1"/>
    </source>
</evidence>
<evidence type="ECO:0000256" key="3">
    <source>
        <dbReference type="ARBA" id="ARBA00023274"/>
    </source>
</evidence>
<dbReference type="Proteomes" id="UP000054630">
    <property type="component" value="Unassembled WGS sequence"/>
</dbReference>
<keyword evidence="7" id="KW-1185">Reference proteome</keyword>
<sequence>MVKNTMKEDYKEDYEDREEVKPEEKRGCAIKEHCAQLERERLPLGSYDKTGPPEVEGKIQSTDTSLARKFFKMTRKRRNHGRNKKGRGHVRFIRCTNCGRCCPKDKAIKKYIVRNIVEAAAIRDITEASLYESFAMPKLFFKLHYCVSCAIHSKVVRNRSREARRDRNPPRFTQRMNLGNRPGMLGVGQK</sequence>
<dbReference type="PROSITE" id="PS00733">
    <property type="entry name" value="RIBOSOMAL_S26E"/>
    <property type="match status" value="1"/>
</dbReference>
<name>A0A0V0S9B5_9BILA</name>
<feature type="compositionally biased region" description="Basic and acidic residues" evidence="5">
    <location>
        <begin position="160"/>
        <end position="169"/>
    </location>
</feature>
<keyword evidence="3 4" id="KW-0687">Ribonucleoprotein</keyword>
<dbReference type="InterPro" id="IPR047864">
    <property type="entry name" value="Ribosomal_eS26_CS"/>
</dbReference>
<organism evidence="6 7">
    <name type="scientific">Trichinella nelsoni</name>
    <dbReference type="NCBI Taxonomy" id="6336"/>
    <lineage>
        <taxon>Eukaryota</taxon>
        <taxon>Metazoa</taxon>
        <taxon>Ecdysozoa</taxon>
        <taxon>Nematoda</taxon>
        <taxon>Enoplea</taxon>
        <taxon>Dorylaimia</taxon>
        <taxon>Trichinellida</taxon>
        <taxon>Trichinellidae</taxon>
        <taxon>Trichinella</taxon>
    </lineage>
</organism>
<comment type="caution">
    <text evidence="6">The sequence shown here is derived from an EMBL/GenBank/DDBJ whole genome shotgun (WGS) entry which is preliminary data.</text>
</comment>
<accession>A0A0V0S9B5</accession>
<reference evidence="6 7" key="1">
    <citation type="submission" date="2015-01" db="EMBL/GenBank/DDBJ databases">
        <title>Evolution of Trichinella species and genotypes.</title>
        <authorList>
            <person name="Korhonen P.K."/>
            <person name="Edoardo P."/>
            <person name="Giuseppe L.R."/>
            <person name="Gasser R.B."/>
        </authorList>
    </citation>
    <scope>NUCLEOTIDE SEQUENCE [LARGE SCALE GENOMIC DNA]</scope>
    <source>
        <strain evidence="6">ISS37</strain>
    </source>
</reference>
<dbReference type="GO" id="GO:0022627">
    <property type="term" value="C:cytosolic small ribosomal subunit"/>
    <property type="evidence" value="ECO:0007669"/>
    <property type="project" value="TreeGrafter"/>
</dbReference>
<proteinExistence type="inferred from homology"/>
<comment type="similarity">
    <text evidence="1 4">Belongs to the eukaryotic ribosomal protein eS26 family.</text>
</comment>
<dbReference type="InterPro" id="IPR000892">
    <property type="entry name" value="Ribosomal_eS26"/>
</dbReference>
<dbReference type="AlphaFoldDB" id="A0A0V0S9B5"/>
<feature type="compositionally biased region" description="Basic and acidic residues" evidence="5">
    <location>
        <begin position="1"/>
        <end position="10"/>
    </location>
</feature>
<dbReference type="Pfam" id="PF01283">
    <property type="entry name" value="Ribosomal_S26e"/>
    <property type="match status" value="1"/>
</dbReference>
<feature type="region of interest" description="Disordered" evidence="5">
    <location>
        <begin position="1"/>
        <end position="20"/>
    </location>
</feature>
<dbReference type="GO" id="GO:0006412">
    <property type="term" value="P:translation"/>
    <property type="evidence" value="ECO:0007669"/>
    <property type="project" value="InterPro"/>
</dbReference>
<dbReference type="PANTHER" id="PTHR12538:SF0">
    <property type="entry name" value="40S RIBOSOMAL PROTEIN S26"/>
    <property type="match status" value="1"/>
</dbReference>
<dbReference type="EMBL" id="JYDL01000025">
    <property type="protein sequence ID" value="KRX23347.1"/>
    <property type="molecule type" value="Genomic_DNA"/>
</dbReference>
<dbReference type="GO" id="GO:0003735">
    <property type="term" value="F:structural constituent of ribosome"/>
    <property type="evidence" value="ECO:0007669"/>
    <property type="project" value="InterPro"/>
</dbReference>
<dbReference type="PANTHER" id="PTHR12538">
    <property type="entry name" value="40S RIBOSOMAL PROTEIN S26"/>
    <property type="match status" value="1"/>
</dbReference>
<dbReference type="STRING" id="6336.A0A0V0S9B5"/>
<evidence type="ECO:0000313" key="7">
    <source>
        <dbReference type="Proteomes" id="UP000054630"/>
    </source>
</evidence>
<evidence type="ECO:0000256" key="1">
    <source>
        <dbReference type="ARBA" id="ARBA00008596"/>
    </source>
</evidence>
<feature type="region of interest" description="Disordered" evidence="5">
    <location>
        <begin position="160"/>
        <end position="190"/>
    </location>
</feature>
<dbReference type="InterPro" id="IPR038551">
    <property type="entry name" value="Ribosomal_eS26_sf"/>
</dbReference>
<dbReference type="Gene3D" id="3.30.1740.20">
    <property type="entry name" value="Ribosomal protein S26e"/>
    <property type="match status" value="1"/>
</dbReference>